<protein>
    <submittedName>
        <fullName evidence="1">Uncharacterized protein</fullName>
    </submittedName>
</protein>
<dbReference type="Proteomes" id="UP000554235">
    <property type="component" value="Unassembled WGS sequence"/>
</dbReference>
<dbReference type="EMBL" id="JAADYS010000796">
    <property type="protein sequence ID" value="KAF4467049.1"/>
    <property type="molecule type" value="Genomic_DNA"/>
</dbReference>
<evidence type="ECO:0000313" key="2">
    <source>
        <dbReference type="Proteomes" id="UP000554235"/>
    </source>
</evidence>
<sequence>MCTQTETREECYRCGYVSATQGPIESCPLRARQPFDGHANNPGGRCYGVATTSYTESVICHNCAILEELARGKHEAHHGGDEFGRVGH</sequence>
<comment type="caution">
    <text evidence="1">The sequence shown here is derived from an EMBL/GenBank/DDBJ whole genome shotgun (WGS) entry which is preliminary data.</text>
</comment>
<name>A0A8H4LGE5_9HYPO</name>
<accession>A0A8H4LGE5</accession>
<dbReference type="OrthoDB" id="5090948at2759"/>
<reference evidence="1 2" key="1">
    <citation type="submission" date="2020-01" db="EMBL/GenBank/DDBJ databases">
        <title>Identification and distribution of gene clusters putatively required for synthesis of sphingolipid metabolism inhibitors in phylogenetically diverse species of the filamentous fungus Fusarium.</title>
        <authorList>
            <person name="Kim H.-S."/>
            <person name="Busman M."/>
            <person name="Brown D.W."/>
            <person name="Divon H."/>
            <person name="Uhlig S."/>
            <person name="Proctor R.H."/>
        </authorList>
    </citation>
    <scope>NUCLEOTIDE SEQUENCE [LARGE SCALE GENOMIC DNA]</scope>
    <source>
        <strain evidence="1 2">NRRL 20459</strain>
    </source>
</reference>
<gene>
    <name evidence="1" type="ORF">FALBO_6084</name>
</gene>
<keyword evidence="2" id="KW-1185">Reference proteome</keyword>
<evidence type="ECO:0000313" key="1">
    <source>
        <dbReference type="EMBL" id="KAF4467049.1"/>
    </source>
</evidence>
<proteinExistence type="predicted"/>
<organism evidence="1 2">
    <name type="scientific">Fusarium albosuccineum</name>
    <dbReference type="NCBI Taxonomy" id="1237068"/>
    <lineage>
        <taxon>Eukaryota</taxon>
        <taxon>Fungi</taxon>
        <taxon>Dikarya</taxon>
        <taxon>Ascomycota</taxon>
        <taxon>Pezizomycotina</taxon>
        <taxon>Sordariomycetes</taxon>
        <taxon>Hypocreomycetidae</taxon>
        <taxon>Hypocreales</taxon>
        <taxon>Nectriaceae</taxon>
        <taxon>Fusarium</taxon>
        <taxon>Fusarium decemcellulare species complex</taxon>
    </lineage>
</organism>
<dbReference type="AlphaFoldDB" id="A0A8H4LGE5"/>